<keyword evidence="1" id="KW-0812">Transmembrane</keyword>
<dbReference type="EMBL" id="BGPR01001078">
    <property type="protein sequence ID" value="GBM44819.1"/>
    <property type="molecule type" value="Genomic_DNA"/>
</dbReference>
<dbReference type="AlphaFoldDB" id="A0A4Y2FWP8"/>
<evidence type="ECO:0000256" key="1">
    <source>
        <dbReference type="SAM" id="Phobius"/>
    </source>
</evidence>
<keyword evidence="3" id="KW-1185">Reference proteome</keyword>
<protein>
    <submittedName>
        <fullName evidence="2">Uncharacterized protein</fullName>
    </submittedName>
</protein>
<evidence type="ECO:0000313" key="3">
    <source>
        <dbReference type="Proteomes" id="UP000499080"/>
    </source>
</evidence>
<keyword evidence="1" id="KW-1133">Transmembrane helix</keyword>
<name>A0A4Y2FWP8_ARAVE</name>
<organism evidence="2 3">
    <name type="scientific">Araneus ventricosus</name>
    <name type="common">Orbweaver spider</name>
    <name type="synonym">Epeira ventricosa</name>
    <dbReference type="NCBI Taxonomy" id="182803"/>
    <lineage>
        <taxon>Eukaryota</taxon>
        <taxon>Metazoa</taxon>
        <taxon>Ecdysozoa</taxon>
        <taxon>Arthropoda</taxon>
        <taxon>Chelicerata</taxon>
        <taxon>Arachnida</taxon>
        <taxon>Araneae</taxon>
        <taxon>Araneomorphae</taxon>
        <taxon>Entelegynae</taxon>
        <taxon>Araneoidea</taxon>
        <taxon>Araneidae</taxon>
        <taxon>Araneus</taxon>
    </lineage>
</organism>
<proteinExistence type="predicted"/>
<sequence>MATTTIPASYCQFAYFKNLGCGSVWICKPNRLWVYLAVGVQELLIVASVLVSVYNTLMPVYDLSSDGNWQKCERNINESTELHIWRFMVRHYGTFKYETQVIYAALWYIQV</sequence>
<keyword evidence="1" id="KW-0472">Membrane</keyword>
<dbReference type="Proteomes" id="UP000499080">
    <property type="component" value="Unassembled WGS sequence"/>
</dbReference>
<accession>A0A4Y2FWP8</accession>
<gene>
    <name evidence="2" type="ORF">AVEN_139649_1</name>
</gene>
<feature type="transmembrane region" description="Helical" evidence="1">
    <location>
        <begin position="32"/>
        <end position="54"/>
    </location>
</feature>
<evidence type="ECO:0000313" key="2">
    <source>
        <dbReference type="EMBL" id="GBM44819.1"/>
    </source>
</evidence>
<reference evidence="2 3" key="1">
    <citation type="journal article" date="2019" name="Sci. Rep.">
        <title>Orb-weaving spider Araneus ventricosus genome elucidates the spidroin gene catalogue.</title>
        <authorList>
            <person name="Kono N."/>
            <person name="Nakamura H."/>
            <person name="Ohtoshi R."/>
            <person name="Moran D.A.P."/>
            <person name="Shinohara A."/>
            <person name="Yoshida Y."/>
            <person name="Fujiwara M."/>
            <person name="Mori M."/>
            <person name="Tomita M."/>
            <person name="Arakawa K."/>
        </authorList>
    </citation>
    <scope>NUCLEOTIDE SEQUENCE [LARGE SCALE GENOMIC DNA]</scope>
</reference>
<comment type="caution">
    <text evidence="2">The sequence shown here is derived from an EMBL/GenBank/DDBJ whole genome shotgun (WGS) entry which is preliminary data.</text>
</comment>